<evidence type="ECO:0000313" key="4">
    <source>
        <dbReference type="EMBL" id="MET3730636.1"/>
    </source>
</evidence>
<evidence type="ECO:0000256" key="2">
    <source>
        <dbReference type="SAM" id="Coils"/>
    </source>
</evidence>
<feature type="repeat" description="TPR" evidence="1">
    <location>
        <begin position="112"/>
        <end position="145"/>
    </location>
</feature>
<keyword evidence="1" id="KW-0802">TPR repeat</keyword>
<dbReference type="PROSITE" id="PS50005">
    <property type="entry name" value="TPR"/>
    <property type="match status" value="1"/>
</dbReference>
<dbReference type="EMBL" id="JBEPMO010000001">
    <property type="protein sequence ID" value="MET3730636.1"/>
    <property type="molecule type" value="Genomic_DNA"/>
</dbReference>
<organism evidence="4 5">
    <name type="scientific">Moheibacter stercoris</name>
    <dbReference type="NCBI Taxonomy" id="1628251"/>
    <lineage>
        <taxon>Bacteria</taxon>
        <taxon>Pseudomonadati</taxon>
        <taxon>Bacteroidota</taxon>
        <taxon>Flavobacteriia</taxon>
        <taxon>Flavobacteriales</taxon>
        <taxon>Weeksellaceae</taxon>
        <taxon>Moheibacter</taxon>
    </lineage>
</organism>
<keyword evidence="2" id="KW-0175">Coiled coil</keyword>
<dbReference type="SUPFAM" id="SSF46894">
    <property type="entry name" value="C-terminal effector domain of the bipartite response regulators"/>
    <property type="match status" value="1"/>
</dbReference>
<dbReference type="InterPro" id="IPR036388">
    <property type="entry name" value="WH-like_DNA-bd_sf"/>
</dbReference>
<feature type="transmembrane region" description="Helical" evidence="3">
    <location>
        <begin position="337"/>
        <end position="357"/>
    </location>
</feature>
<dbReference type="RefSeq" id="WP_354505830.1">
    <property type="nucleotide sequence ID" value="NZ_JBEPMO010000001.1"/>
</dbReference>
<reference evidence="4 5" key="1">
    <citation type="submission" date="2024-06" db="EMBL/GenBank/DDBJ databases">
        <title>Genomic Encyclopedia of Type Strains, Phase IV (KMG-IV): sequencing the most valuable type-strain genomes for metagenomic binning, comparative biology and taxonomic classification.</title>
        <authorList>
            <person name="Goeker M."/>
        </authorList>
    </citation>
    <scope>NUCLEOTIDE SEQUENCE [LARGE SCALE GENOMIC DNA]</scope>
    <source>
        <strain evidence="4 5">DSM 29388</strain>
    </source>
</reference>
<keyword evidence="3" id="KW-0812">Transmembrane</keyword>
<feature type="coiled-coil region" evidence="2">
    <location>
        <begin position="366"/>
        <end position="464"/>
    </location>
</feature>
<gene>
    <name evidence="4" type="ORF">ABID46_000188</name>
</gene>
<keyword evidence="5" id="KW-1185">Reference proteome</keyword>
<comment type="caution">
    <text evidence="4">The sequence shown here is derived from an EMBL/GenBank/DDBJ whole genome shotgun (WGS) entry which is preliminary data.</text>
</comment>
<dbReference type="InterPro" id="IPR019734">
    <property type="entry name" value="TPR_rpt"/>
</dbReference>
<evidence type="ECO:0000313" key="5">
    <source>
        <dbReference type="Proteomes" id="UP001549146"/>
    </source>
</evidence>
<keyword evidence="4" id="KW-0238">DNA-binding</keyword>
<dbReference type="SUPFAM" id="SSF48452">
    <property type="entry name" value="TPR-like"/>
    <property type="match status" value="1"/>
</dbReference>
<dbReference type="Proteomes" id="UP001549146">
    <property type="component" value="Unassembled WGS sequence"/>
</dbReference>
<dbReference type="Gene3D" id="1.25.40.10">
    <property type="entry name" value="Tetratricopeptide repeat domain"/>
    <property type="match status" value="1"/>
</dbReference>
<accession>A0ABV2LQE1</accession>
<dbReference type="InterPro" id="IPR011990">
    <property type="entry name" value="TPR-like_helical_dom_sf"/>
</dbReference>
<evidence type="ECO:0000256" key="1">
    <source>
        <dbReference type="PROSITE-ProRule" id="PRU00339"/>
    </source>
</evidence>
<keyword evidence="3" id="KW-0472">Membrane</keyword>
<protein>
    <submittedName>
        <fullName evidence="4">DNA-binding CsgD family transcriptional regulator</fullName>
    </submittedName>
</protein>
<evidence type="ECO:0000256" key="3">
    <source>
        <dbReference type="SAM" id="Phobius"/>
    </source>
</evidence>
<proteinExistence type="predicted"/>
<dbReference type="GO" id="GO:0003677">
    <property type="term" value="F:DNA binding"/>
    <property type="evidence" value="ECO:0007669"/>
    <property type="project" value="UniProtKB-KW"/>
</dbReference>
<dbReference type="InterPro" id="IPR016032">
    <property type="entry name" value="Sig_transdc_resp-reg_C-effctor"/>
</dbReference>
<dbReference type="SMART" id="SM00028">
    <property type="entry name" value="TPR"/>
    <property type="match status" value="3"/>
</dbReference>
<keyword evidence="3" id="KW-1133">Transmembrane helix</keyword>
<name>A0ABV2LQE1_9FLAO</name>
<dbReference type="Gene3D" id="1.10.10.10">
    <property type="entry name" value="Winged helix-like DNA-binding domain superfamily/Winged helix DNA-binding domain"/>
    <property type="match status" value="1"/>
</dbReference>
<sequence length="546" mass="63320">MRKSGFLAVLITVLIILPTLTLYAQSDSKDEVQSLIDSAISKMYQKDHVQSLGMLVEAKSISNQKKLAQQEFMATNNIAANYFMMSDFGEALNFYLEAYDIAIKHDNKDNIMAVLNNISILYLHERKMDKAYEYFHKAYELALETQNQEKMAIYATNLALVLNKIGRLEESSQFIKIAEKSATENSNFKEIIEMAIAENNLFQGNLDLAFQQSQNVLQKLIGKRHVENRVFTHLILAQVYMEKNQLKEAENQVALALQDANSTESKIDCYKILVKIFTKGNDWKNAISYQDSIIVSQDSLGRKRSSMYYENGKIKFEIQNYRYDLEQSNRKVKSSQYLIYTISIASLLIMLIGFWAFRVNGIKFKQKEKIAELELAKEKADNLLLEKQLKEKEVFASLEYERLKNELEKKNRKLATRALQLSNKNDVIEEVIKMVSSLPEFSKNEALKRNLMDLKIQLKNENQLESFFTHFEEANPEFIHRLQQKHSDLNPNEIRFITYVYMNLNNKEIASLLNITPQSTRKRKERISKKLNLPDGGNLYTYLTGI</sequence>